<reference evidence="3 4" key="1">
    <citation type="submission" date="2022-12" db="EMBL/GenBank/DDBJ databases">
        <title>Polyphasic characterization of Geotalea uranireducens NIT-SL11 newly isolated from a complex of sewage sludge and microbially reduced graphene oxide.</title>
        <authorList>
            <person name="Xie L."/>
            <person name="Yoshida N."/>
            <person name="Meng L."/>
        </authorList>
    </citation>
    <scope>NUCLEOTIDE SEQUENCE [LARGE SCALE GENOMIC DNA]</scope>
    <source>
        <strain evidence="3 4">NIT-SL11</strain>
    </source>
</reference>
<protein>
    <recommendedName>
        <fullName evidence="2">Surface-adhesin protein E-like domain-containing protein</fullName>
    </recommendedName>
</protein>
<dbReference type="EMBL" id="AP027151">
    <property type="protein sequence ID" value="BDV42875.1"/>
    <property type="molecule type" value="Genomic_DNA"/>
</dbReference>
<dbReference type="Pfam" id="PF16747">
    <property type="entry name" value="Adhesin_E"/>
    <property type="match status" value="1"/>
</dbReference>
<organism evidence="3 4">
    <name type="scientific">Geotalea uraniireducens</name>
    <dbReference type="NCBI Taxonomy" id="351604"/>
    <lineage>
        <taxon>Bacteria</taxon>
        <taxon>Pseudomonadati</taxon>
        <taxon>Thermodesulfobacteriota</taxon>
        <taxon>Desulfuromonadia</taxon>
        <taxon>Geobacterales</taxon>
        <taxon>Geobacteraceae</taxon>
        <taxon>Geotalea</taxon>
    </lineage>
</organism>
<keyword evidence="1" id="KW-0732">Signal</keyword>
<evidence type="ECO:0000313" key="3">
    <source>
        <dbReference type="EMBL" id="BDV42875.1"/>
    </source>
</evidence>
<feature type="chain" id="PRO_5045747116" description="Surface-adhesin protein E-like domain-containing protein" evidence="1">
    <location>
        <begin position="25"/>
        <end position="137"/>
    </location>
</feature>
<evidence type="ECO:0000256" key="1">
    <source>
        <dbReference type="SAM" id="SignalP"/>
    </source>
</evidence>
<sequence>MMRSCVFSIVVFPTFLAVAVPAGAAGDWLPLGSAGAVRLSLRLITEAPRQPAGRRLVEVRRDFPPGDDRCYALDRVELDCRSGTYRYTGIVLYDRDGEVVNRYRPADQFVPIPAGSYLSRCHTLACPSVTIPQPLPD</sequence>
<dbReference type="InterPro" id="IPR031939">
    <property type="entry name" value="Adhesin_E-like"/>
</dbReference>
<feature type="signal peptide" evidence="1">
    <location>
        <begin position="1"/>
        <end position="24"/>
    </location>
</feature>
<proteinExistence type="predicted"/>
<evidence type="ECO:0000313" key="4">
    <source>
        <dbReference type="Proteomes" id="UP001317705"/>
    </source>
</evidence>
<gene>
    <name evidence="3" type="ORF">GURASL_17980</name>
</gene>
<feature type="domain" description="Surface-adhesin protein E-like" evidence="2">
    <location>
        <begin position="74"/>
        <end position="126"/>
    </location>
</feature>
<keyword evidence="4" id="KW-1185">Reference proteome</keyword>
<dbReference type="Proteomes" id="UP001317705">
    <property type="component" value="Chromosome"/>
</dbReference>
<accession>A0ABN6VUN3</accession>
<name>A0ABN6VUN3_9BACT</name>
<evidence type="ECO:0000259" key="2">
    <source>
        <dbReference type="Pfam" id="PF16747"/>
    </source>
</evidence>